<dbReference type="EMBL" id="JATN01000310">
    <property type="protein sequence ID" value="EUC65987.1"/>
    <property type="molecule type" value="Genomic_DNA"/>
</dbReference>
<organism evidence="2 3">
    <name type="scientific">Rhizoctonia solani AG-3 Rhs1AP</name>
    <dbReference type="NCBI Taxonomy" id="1086054"/>
    <lineage>
        <taxon>Eukaryota</taxon>
        <taxon>Fungi</taxon>
        <taxon>Dikarya</taxon>
        <taxon>Basidiomycota</taxon>
        <taxon>Agaricomycotina</taxon>
        <taxon>Agaricomycetes</taxon>
        <taxon>Cantharellales</taxon>
        <taxon>Ceratobasidiaceae</taxon>
        <taxon>Rhizoctonia</taxon>
    </lineage>
</organism>
<reference evidence="3" key="1">
    <citation type="journal article" date="2014" name="Genome Announc.">
        <title>Draft genome sequence of the plant-pathogenic soil fungus Rhizoctonia solani anastomosis group 3 strain Rhs1AP.</title>
        <authorList>
            <person name="Cubeta M.A."/>
            <person name="Thomas E."/>
            <person name="Dean R.A."/>
            <person name="Jabaji S."/>
            <person name="Neate S.M."/>
            <person name="Tavantzis S."/>
            <person name="Toda T."/>
            <person name="Vilgalys R."/>
            <person name="Bharathan N."/>
            <person name="Fedorova-Abrams N."/>
            <person name="Pakala S.B."/>
            <person name="Pakala S.M."/>
            <person name="Zafar N."/>
            <person name="Joardar V."/>
            <person name="Losada L."/>
            <person name="Nierman W.C."/>
        </authorList>
    </citation>
    <scope>NUCLEOTIDE SEQUENCE [LARGE SCALE GENOMIC DNA]</scope>
    <source>
        <strain evidence="3">AG-3</strain>
    </source>
</reference>
<protein>
    <submittedName>
        <fullName evidence="2">NAD-dependent epimerase/dehydratase family protein</fullName>
    </submittedName>
</protein>
<dbReference type="Pfam" id="PF07993">
    <property type="entry name" value="NAD_binding_4"/>
    <property type="match status" value="1"/>
</dbReference>
<dbReference type="OrthoDB" id="429813at2759"/>
<name>X8JQE3_9AGAM</name>
<comment type="caution">
    <text evidence="2">The sequence shown here is derived from an EMBL/GenBank/DDBJ whole genome shotgun (WGS) entry which is preliminary data.</text>
</comment>
<gene>
    <name evidence="2" type="ORF">RSOL_504350</name>
</gene>
<dbReference type="Proteomes" id="UP000030108">
    <property type="component" value="Unassembled WGS sequence"/>
</dbReference>
<dbReference type="AlphaFoldDB" id="X8JQE3"/>
<proteinExistence type="predicted"/>
<evidence type="ECO:0000259" key="1">
    <source>
        <dbReference type="Pfam" id="PF07993"/>
    </source>
</evidence>
<dbReference type="InterPro" id="IPR013120">
    <property type="entry name" value="FAR_NAD-bd"/>
</dbReference>
<accession>X8JQE3</accession>
<sequence length="180" mass="19894">MIQKYDPDWPRQEAHKVQPVQKVRVIVTGTTGGLGSHLLAQLLARDRVEKVWAMNRKSSKGNTRERETASFEDKLLDVSLLESEKLVVYVDKGLEVSNMGLSDELYNEATIIIHNAWPVNFNLSLQSFEASIRGARNLLDLTFHSAALTVFPKFLFTSSISVAGTTGSGEPSERSPCSTG</sequence>
<evidence type="ECO:0000313" key="3">
    <source>
        <dbReference type="Proteomes" id="UP000030108"/>
    </source>
</evidence>
<evidence type="ECO:0000313" key="2">
    <source>
        <dbReference type="EMBL" id="EUC65987.1"/>
    </source>
</evidence>
<dbReference type="SUPFAM" id="SSF51735">
    <property type="entry name" value="NAD(P)-binding Rossmann-fold domains"/>
    <property type="match status" value="1"/>
</dbReference>
<dbReference type="Gene3D" id="3.40.50.720">
    <property type="entry name" value="NAD(P)-binding Rossmann-like Domain"/>
    <property type="match status" value="1"/>
</dbReference>
<dbReference type="InterPro" id="IPR036291">
    <property type="entry name" value="NAD(P)-bd_dom_sf"/>
</dbReference>
<feature type="domain" description="Thioester reductase (TE)" evidence="1">
    <location>
        <begin position="27"/>
        <end position="173"/>
    </location>
</feature>